<evidence type="ECO:0000313" key="4">
    <source>
        <dbReference type="EMBL" id="MBB4632331.1"/>
    </source>
</evidence>
<dbReference type="Pfam" id="PF03061">
    <property type="entry name" value="4HBT"/>
    <property type="match status" value="1"/>
</dbReference>
<dbReference type="SUPFAM" id="SSF54637">
    <property type="entry name" value="Thioesterase/thiol ester dehydrase-isomerase"/>
    <property type="match status" value="1"/>
</dbReference>
<sequence>MRYLLCMSDPMKPNPVPPAKQSSDDTALRIARAMAAKEGTTPALGLEIEAAREGYARVAMRLSPGTLNGFGMAHGGMVFLLADTAFAYACNSRNVQTVAQHASISFIDAGRAGERIVAEAQERAVKGRTGVYAVSVMGEDGRIIAEFQGLSRTIGGPVIEEEQE</sequence>
<feature type="domain" description="Thioesterase" evidence="3">
    <location>
        <begin position="70"/>
        <end position="144"/>
    </location>
</feature>
<evidence type="ECO:0000256" key="1">
    <source>
        <dbReference type="ARBA" id="ARBA00008324"/>
    </source>
</evidence>
<dbReference type="RefSeq" id="WP_341534180.1">
    <property type="nucleotide sequence ID" value="NZ_JACHNZ010000020.1"/>
</dbReference>
<dbReference type="InterPro" id="IPR029069">
    <property type="entry name" value="HotDog_dom_sf"/>
</dbReference>
<dbReference type="PANTHER" id="PTHR42856:SF1">
    <property type="entry name" value="ACYL-COENZYME A THIOESTERASE PAAI"/>
    <property type="match status" value="1"/>
</dbReference>
<evidence type="ECO:0000313" key="5">
    <source>
        <dbReference type="Proteomes" id="UP000566324"/>
    </source>
</evidence>
<reference evidence="4 5" key="1">
    <citation type="submission" date="2020-08" db="EMBL/GenBank/DDBJ databases">
        <title>Genomic Encyclopedia of Type Strains, Phase IV (KMG-IV): sequencing the most valuable type-strain genomes for metagenomic binning, comparative biology and taxonomic classification.</title>
        <authorList>
            <person name="Goeker M."/>
        </authorList>
    </citation>
    <scope>NUCLEOTIDE SEQUENCE [LARGE SCALE GENOMIC DNA]</scope>
    <source>
        <strain evidence="4 5">DSM 17328</strain>
    </source>
</reference>
<dbReference type="InterPro" id="IPR003736">
    <property type="entry name" value="PAAI_dom"/>
</dbReference>
<dbReference type="PANTHER" id="PTHR42856">
    <property type="entry name" value="ACYL-COENZYME A THIOESTERASE PAAI"/>
    <property type="match status" value="1"/>
</dbReference>
<dbReference type="GO" id="GO:0016289">
    <property type="term" value="F:acyl-CoA hydrolase activity"/>
    <property type="evidence" value="ECO:0007669"/>
    <property type="project" value="TreeGrafter"/>
</dbReference>
<name>A0A7W7F6G6_9SPHN</name>
<dbReference type="InterPro" id="IPR006683">
    <property type="entry name" value="Thioestr_dom"/>
</dbReference>
<dbReference type="CDD" id="cd03443">
    <property type="entry name" value="PaaI_thioesterase"/>
    <property type="match status" value="1"/>
</dbReference>
<protein>
    <submittedName>
        <fullName evidence="4">Acyl-CoA thioesterase</fullName>
        <ecNumber evidence="4">3.1.2.-</ecNumber>
    </submittedName>
</protein>
<dbReference type="EC" id="3.1.2.-" evidence="4"/>
<dbReference type="Proteomes" id="UP000566324">
    <property type="component" value="Unassembled WGS sequence"/>
</dbReference>
<evidence type="ECO:0000259" key="3">
    <source>
        <dbReference type="Pfam" id="PF03061"/>
    </source>
</evidence>
<accession>A0A7W7F6G6</accession>
<comment type="similarity">
    <text evidence="1">Belongs to the thioesterase PaaI family.</text>
</comment>
<dbReference type="FunFam" id="3.10.129.10:FF:000022">
    <property type="entry name" value="Phenylacetic acid degradation protein"/>
    <property type="match status" value="1"/>
</dbReference>
<keyword evidence="5" id="KW-1185">Reference proteome</keyword>
<evidence type="ECO:0000256" key="2">
    <source>
        <dbReference type="ARBA" id="ARBA00022801"/>
    </source>
</evidence>
<dbReference type="InterPro" id="IPR052723">
    <property type="entry name" value="Acyl-CoA_thioesterase_PaaI"/>
</dbReference>
<proteinExistence type="inferred from homology"/>
<dbReference type="AlphaFoldDB" id="A0A7W7F6G6"/>
<comment type="caution">
    <text evidence="4">The sequence shown here is derived from an EMBL/GenBank/DDBJ whole genome shotgun (WGS) entry which is preliminary data.</text>
</comment>
<dbReference type="NCBIfam" id="TIGR00369">
    <property type="entry name" value="unchar_dom_1"/>
    <property type="match status" value="1"/>
</dbReference>
<dbReference type="InterPro" id="IPR011973">
    <property type="entry name" value="PaaD"/>
</dbReference>
<dbReference type="EMBL" id="JACHNZ010000020">
    <property type="protein sequence ID" value="MBB4632331.1"/>
    <property type="molecule type" value="Genomic_DNA"/>
</dbReference>
<dbReference type="NCBIfam" id="TIGR02286">
    <property type="entry name" value="PaaD"/>
    <property type="match status" value="1"/>
</dbReference>
<organism evidence="4 5">
    <name type="scientific">Sphingosinicella soli</name>
    <dbReference type="NCBI Taxonomy" id="333708"/>
    <lineage>
        <taxon>Bacteria</taxon>
        <taxon>Pseudomonadati</taxon>
        <taxon>Pseudomonadota</taxon>
        <taxon>Alphaproteobacteria</taxon>
        <taxon>Sphingomonadales</taxon>
        <taxon>Sphingosinicellaceae</taxon>
        <taxon>Sphingosinicella</taxon>
    </lineage>
</organism>
<keyword evidence="2 4" id="KW-0378">Hydrolase</keyword>
<dbReference type="Gene3D" id="3.10.129.10">
    <property type="entry name" value="Hotdog Thioesterase"/>
    <property type="match status" value="1"/>
</dbReference>
<gene>
    <name evidence="4" type="ORF">GGQ98_001956</name>
</gene>